<gene>
    <name evidence="2" type="ORF">PENNAL_c0009G10222</name>
</gene>
<evidence type="ECO:0000313" key="2">
    <source>
        <dbReference type="EMBL" id="OQE91621.1"/>
    </source>
</evidence>
<dbReference type="STRING" id="60175.A0A1V6YW09"/>
<evidence type="ECO:0000313" key="3">
    <source>
        <dbReference type="Proteomes" id="UP000191691"/>
    </source>
</evidence>
<keyword evidence="3" id="KW-1185">Reference proteome</keyword>
<feature type="region of interest" description="Disordered" evidence="1">
    <location>
        <begin position="1"/>
        <end position="29"/>
    </location>
</feature>
<dbReference type="Proteomes" id="UP000191691">
    <property type="component" value="Unassembled WGS sequence"/>
</dbReference>
<feature type="compositionally biased region" description="Basic and acidic residues" evidence="1">
    <location>
        <begin position="108"/>
        <end position="119"/>
    </location>
</feature>
<sequence>MNNAEPSSANAVDSIPHVGPTLPPRVLPPSTLTKAPGRTLNWLPEGGRGQLADDIIIAKDDETLWEVFVNLRTAIIEIIRLTGKTPCVTPSPHHGRQSSDQKVATKAPDPETRSPDFTKGCIDRDGHRCVISGAVTETEWVKNGEVEGELWGKLEVYREQPPINATGESVVLLECKPHELAARERVRENAQRLIDAVIAKKPESDRAIEAALFEQT</sequence>
<name>A0A1V6YW09_PENNA</name>
<dbReference type="EMBL" id="MOOB01000009">
    <property type="protein sequence ID" value="OQE91621.1"/>
    <property type="molecule type" value="Genomic_DNA"/>
</dbReference>
<evidence type="ECO:0000256" key="1">
    <source>
        <dbReference type="SAM" id="MobiDB-lite"/>
    </source>
</evidence>
<protein>
    <submittedName>
        <fullName evidence="2">Uncharacterized protein</fullName>
    </submittedName>
</protein>
<comment type="caution">
    <text evidence="2">The sequence shown here is derived from an EMBL/GenBank/DDBJ whole genome shotgun (WGS) entry which is preliminary data.</text>
</comment>
<dbReference type="AlphaFoldDB" id="A0A1V6YW09"/>
<organism evidence="2 3">
    <name type="scientific">Penicillium nalgiovense</name>
    <dbReference type="NCBI Taxonomy" id="60175"/>
    <lineage>
        <taxon>Eukaryota</taxon>
        <taxon>Fungi</taxon>
        <taxon>Dikarya</taxon>
        <taxon>Ascomycota</taxon>
        <taxon>Pezizomycotina</taxon>
        <taxon>Eurotiomycetes</taxon>
        <taxon>Eurotiomycetidae</taxon>
        <taxon>Eurotiales</taxon>
        <taxon>Aspergillaceae</taxon>
        <taxon>Penicillium</taxon>
    </lineage>
</organism>
<reference evidence="3" key="1">
    <citation type="journal article" date="2017" name="Nat. Microbiol.">
        <title>Global analysis of biosynthetic gene clusters reveals vast potential of secondary metabolite production in Penicillium species.</title>
        <authorList>
            <person name="Nielsen J.C."/>
            <person name="Grijseels S."/>
            <person name="Prigent S."/>
            <person name="Ji B."/>
            <person name="Dainat J."/>
            <person name="Nielsen K.F."/>
            <person name="Frisvad J.C."/>
            <person name="Workman M."/>
            <person name="Nielsen J."/>
        </authorList>
    </citation>
    <scope>NUCLEOTIDE SEQUENCE [LARGE SCALE GENOMIC DNA]</scope>
    <source>
        <strain evidence="3">IBT 13039</strain>
    </source>
</reference>
<proteinExistence type="predicted"/>
<accession>A0A1V6YW09</accession>
<feature type="region of interest" description="Disordered" evidence="1">
    <location>
        <begin position="86"/>
        <end position="119"/>
    </location>
</feature>
<feature type="compositionally biased region" description="Polar residues" evidence="1">
    <location>
        <begin position="1"/>
        <end position="11"/>
    </location>
</feature>